<dbReference type="InterPro" id="IPR041657">
    <property type="entry name" value="HTH_17"/>
</dbReference>
<sequence length="141" mass="16378">MKTYWTIEEVAQELGVTTRTIRNYLKSGELSGTKIGGQWRFTVENIRKLVGANSPLISFSENKVIDNNYQEVIMAFNLPIKSEKEGSDYRNLLLEQYNEVYSGENRNFYYEIVSPELIRIILSGSAKYVLNFGTWIEQKLY</sequence>
<evidence type="ECO:0000313" key="2">
    <source>
        <dbReference type="EMBL" id="GGH85302.1"/>
    </source>
</evidence>
<gene>
    <name evidence="2" type="ORF">GCM10007362_42420</name>
</gene>
<dbReference type="CDD" id="cd00592">
    <property type="entry name" value="HTH_MerR-like"/>
    <property type="match status" value="1"/>
</dbReference>
<accession>A0ABQ2A4N9</accession>
<proteinExistence type="predicted"/>
<dbReference type="InterPro" id="IPR010093">
    <property type="entry name" value="SinI_DNA-bd"/>
</dbReference>
<dbReference type="NCBIfam" id="TIGR01764">
    <property type="entry name" value="excise"/>
    <property type="match status" value="1"/>
</dbReference>
<feature type="domain" description="Helix-turn-helix" evidence="1">
    <location>
        <begin position="6"/>
        <end position="49"/>
    </location>
</feature>
<dbReference type="EMBL" id="BMDD01000005">
    <property type="protein sequence ID" value="GGH85302.1"/>
    <property type="molecule type" value="Genomic_DNA"/>
</dbReference>
<name>A0ABQ2A4N9_9BACL</name>
<dbReference type="RefSeq" id="WP_172241961.1">
    <property type="nucleotide sequence ID" value="NZ_BMDD01000005.1"/>
</dbReference>
<keyword evidence="3" id="KW-1185">Reference proteome</keyword>
<dbReference type="Pfam" id="PF12728">
    <property type="entry name" value="HTH_17"/>
    <property type="match status" value="1"/>
</dbReference>
<dbReference type="Gene3D" id="1.10.1660.10">
    <property type="match status" value="1"/>
</dbReference>
<dbReference type="SUPFAM" id="SSF46955">
    <property type="entry name" value="Putative DNA-binding domain"/>
    <property type="match status" value="1"/>
</dbReference>
<organism evidence="2 3">
    <name type="scientific">Saccharibacillus endophyticus</name>
    <dbReference type="NCBI Taxonomy" id="2060666"/>
    <lineage>
        <taxon>Bacteria</taxon>
        <taxon>Bacillati</taxon>
        <taxon>Bacillota</taxon>
        <taxon>Bacilli</taxon>
        <taxon>Bacillales</taxon>
        <taxon>Paenibacillaceae</taxon>
        <taxon>Saccharibacillus</taxon>
    </lineage>
</organism>
<evidence type="ECO:0000313" key="3">
    <source>
        <dbReference type="Proteomes" id="UP000605427"/>
    </source>
</evidence>
<dbReference type="InterPro" id="IPR009061">
    <property type="entry name" value="DNA-bd_dom_put_sf"/>
</dbReference>
<protein>
    <submittedName>
        <fullName evidence="2">MerR family transcriptional regulator</fullName>
    </submittedName>
</protein>
<dbReference type="Proteomes" id="UP000605427">
    <property type="component" value="Unassembled WGS sequence"/>
</dbReference>
<reference evidence="3" key="1">
    <citation type="journal article" date="2019" name="Int. J. Syst. Evol. Microbiol.">
        <title>The Global Catalogue of Microorganisms (GCM) 10K type strain sequencing project: providing services to taxonomists for standard genome sequencing and annotation.</title>
        <authorList>
            <consortium name="The Broad Institute Genomics Platform"/>
            <consortium name="The Broad Institute Genome Sequencing Center for Infectious Disease"/>
            <person name="Wu L."/>
            <person name="Ma J."/>
        </authorList>
    </citation>
    <scope>NUCLEOTIDE SEQUENCE [LARGE SCALE GENOMIC DNA]</scope>
    <source>
        <strain evidence="3">CCM 8702</strain>
    </source>
</reference>
<comment type="caution">
    <text evidence="2">The sequence shown here is derived from an EMBL/GenBank/DDBJ whole genome shotgun (WGS) entry which is preliminary data.</text>
</comment>
<evidence type="ECO:0000259" key="1">
    <source>
        <dbReference type="Pfam" id="PF12728"/>
    </source>
</evidence>